<comment type="caution">
    <text evidence="2">The sequence shown here is derived from an EMBL/GenBank/DDBJ whole genome shotgun (WGS) entry which is preliminary data.</text>
</comment>
<proteinExistence type="predicted"/>
<feature type="region of interest" description="Disordered" evidence="1">
    <location>
        <begin position="1"/>
        <end position="20"/>
    </location>
</feature>
<dbReference type="AlphaFoldDB" id="A0A561UFX5"/>
<dbReference type="SUPFAM" id="SSF140453">
    <property type="entry name" value="EsxAB dimer-like"/>
    <property type="match status" value="1"/>
</dbReference>
<dbReference type="EMBL" id="VIWT01000001">
    <property type="protein sequence ID" value="TWF98257.1"/>
    <property type="molecule type" value="Genomic_DNA"/>
</dbReference>
<feature type="compositionally biased region" description="Pro residues" evidence="1">
    <location>
        <begin position="171"/>
        <end position="186"/>
    </location>
</feature>
<accession>A0A561UFX5</accession>
<gene>
    <name evidence="2" type="ORF">FHX73_112063</name>
</gene>
<dbReference type="Gene3D" id="1.20.1260.20">
    <property type="entry name" value="PPE superfamily"/>
    <property type="match status" value="1"/>
</dbReference>
<reference evidence="2 3" key="1">
    <citation type="submission" date="2019-06" db="EMBL/GenBank/DDBJ databases">
        <title>Sequencing the genomes of 1000 actinobacteria strains.</title>
        <authorList>
            <person name="Klenk H.-P."/>
        </authorList>
    </citation>
    <scope>NUCLEOTIDE SEQUENCE [LARGE SCALE GENOMIC DNA]</scope>
    <source>
        <strain evidence="2 3">DSM 44826</strain>
    </source>
</reference>
<evidence type="ECO:0000256" key="1">
    <source>
        <dbReference type="SAM" id="MobiDB-lite"/>
    </source>
</evidence>
<sequence length="530" mass="52728">MSHEQLLNMVKSGNPKTLGDRGDALNKAAGTLGEISRELSSHAQNLEWTGDAANQFRTWLKQVSDATANLSTYVATTGQQIQQSGDALGTAQAMPKLPNDQIALVNKRKAQGENLYNDLQPNPPFGWVTQLQATAAQQKIDGAKNEAVDAMVKLSQAYEGAATAIQGQTPPLFPPSPQDVMGPPPTSVDNQTGMTFTGPGSSNKYRPSPHGGGGGTVTPPPVRTTPAPPEPTPPPHFYLPPKHPTPPPVREPIPQPPHDPTPTPPHDPTPTPPGTGIDHTNPTPPTPPGQGGGTTGTLPNGPGYNGSGDSGPGGLPGGFPGLPTGGGSIKGGGSGQYGTINGTGGSSYGGSAGRYGGGRVGGGGLGSEEGITGGVSRPGAVSGRSQLGNNAIGAQEGEEAAAGQAGGLGGGRGGYGPGGGMGGGGAIGGRGVGGGAGRGGRGLVSKAGGEVGGQEGPQPEGEFTKGGSGLGKASAEARGAETEGEGGFMPGGLGAGNKRKKDRRNRADYLVEDEETWTDGTPQSNPDVIE</sequence>
<dbReference type="RefSeq" id="WP_145904720.1">
    <property type="nucleotide sequence ID" value="NZ_BAAAMZ010000031.1"/>
</dbReference>
<feature type="compositionally biased region" description="Gly residues" evidence="1">
    <location>
        <begin position="404"/>
        <end position="442"/>
    </location>
</feature>
<feature type="compositionally biased region" description="Polar residues" evidence="1">
    <location>
        <begin position="518"/>
        <end position="530"/>
    </location>
</feature>
<dbReference type="InterPro" id="IPR038332">
    <property type="entry name" value="PPE_sf"/>
</dbReference>
<feature type="compositionally biased region" description="Polar residues" evidence="1">
    <location>
        <begin position="187"/>
        <end position="205"/>
    </location>
</feature>
<evidence type="ECO:0008006" key="4">
    <source>
        <dbReference type="Google" id="ProtNLM"/>
    </source>
</evidence>
<feature type="compositionally biased region" description="Pro residues" evidence="1">
    <location>
        <begin position="218"/>
        <end position="273"/>
    </location>
</feature>
<feature type="compositionally biased region" description="Gly residues" evidence="1">
    <location>
        <begin position="303"/>
        <end position="373"/>
    </location>
</feature>
<feature type="region of interest" description="Disordered" evidence="1">
    <location>
        <begin position="166"/>
        <end position="530"/>
    </location>
</feature>
<dbReference type="PRINTS" id="PR01217">
    <property type="entry name" value="PRICHEXTENSN"/>
</dbReference>
<protein>
    <recommendedName>
        <fullName evidence="4">PPE family protein</fullName>
    </recommendedName>
</protein>
<evidence type="ECO:0000313" key="3">
    <source>
        <dbReference type="Proteomes" id="UP000317940"/>
    </source>
</evidence>
<name>A0A561UFX5_9ACTN</name>
<evidence type="ECO:0000313" key="2">
    <source>
        <dbReference type="EMBL" id="TWF98257.1"/>
    </source>
</evidence>
<dbReference type="Proteomes" id="UP000317940">
    <property type="component" value="Unassembled WGS sequence"/>
</dbReference>
<organism evidence="2 3">
    <name type="scientific">Kitasatospora viridis</name>
    <dbReference type="NCBI Taxonomy" id="281105"/>
    <lineage>
        <taxon>Bacteria</taxon>
        <taxon>Bacillati</taxon>
        <taxon>Actinomycetota</taxon>
        <taxon>Actinomycetes</taxon>
        <taxon>Kitasatosporales</taxon>
        <taxon>Streptomycetaceae</taxon>
        <taxon>Kitasatospora</taxon>
    </lineage>
</organism>
<keyword evidence="3" id="KW-1185">Reference proteome</keyword>
<dbReference type="OrthoDB" id="4337967at2"/>
<feature type="compositionally biased region" description="Gly residues" evidence="1">
    <location>
        <begin position="485"/>
        <end position="495"/>
    </location>
</feature>
<dbReference type="InterPro" id="IPR036689">
    <property type="entry name" value="ESAT-6-like_sf"/>
</dbReference>